<accession>A0A2U3PVL1</accession>
<name>A0A2U3PVL1_9BRAD</name>
<reference evidence="1 2" key="1">
    <citation type="submission" date="2018-03" db="EMBL/GenBank/DDBJ databases">
        <authorList>
            <person name="Gully D."/>
        </authorList>
    </citation>
    <scope>NUCLEOTIDE SEQUENCE [LARGE SCALE GENOMIC DNA]</scope>
    <source>
        <strain evidence="1">ORS3257</strain>
    </source>
</reference>
<gene>
    <name evidence="1" type="ORF">BRAD3257_2094</name>
</gene>
<dbReference type="AlphaFoldDB" id="A0A2U3PVL1"/>
<evidence type="ECO:0000313" key="1">
    <source>
        <dbReference type="EMBL" id="SPP93183.1"/>
    </source>
</evidence>
<dbReference type="EMBL" id="LS398110">
    <property type="protein sequence ID" value="SPP93183.1"/>
    <property type="molecule type" value="Genomic_DNA"/>
</dbReference>
<proteinExistence type="predicted"/>
<sequence>MRSSKPKEWIEAERKRLAWLARRRVVSEIAAALGRHAGSIRRMAREMGLILKK</sequence>
<protein>
    <submittedName>
        <fullName evidence="1">Uncharacterized protein</fullName>
    </submittedName>
</protein>
<dbReference type="Proteomes" id="UP000246085">
    <property type="component" value="Chromosome BRAD3257"/>
</dbReference>
<organism evidence="1 2">
    <name type="scientific">Bradyrhizobium vignae</name>
    <dbReference type="NCBI Taxonomy" id="1549949"/>
    <lineage>
        <taxon>Bacteria</taxon>
        <taxon>Pseudomonadati</taxon>
        <taxon>Pseudomonadota</taxon>
        <taxon>Alphaproteobacteria</taxon>
        <taxon>Hyphomicrobiales</taxon>
        <taxon>Nitrobacteraceae</taxon>
        <taxon>Bradyrhizobium</taxon>
    </lineage>
</organism>
<dbReference type="KEGG" id="bvz:BRAD3257_2094"/>
<evidence type="ECO:0000313" key="2">
    <source>
        <dbReference type="Proteomes" id="UP000246085"/>
    </source>
</evidence>